<dbReference type="InterPro" id="IPR013482">
    <property type="entry name" value="Molybde_CF_guanTrfase"/>
</dbReference>
<evidence type="ECO:0000259" key="8">
    <source>
        <dbReference type="Pfam" id="PF12804"/>
    </source>
</evidence>
<evidence type="ECO:0000256" key="4">
    <source>
        <dbReference type="ARBA" id="ARBA00022741"/>
    </source>
</evidence>
<keyword evidence="9" id="KW-0548">Nucleotidyltransferase</keyword>
<sequence length="206" mass="23801">MNHTNTNTTFVLLAGGKSVRMGEDKGMIPIHQNSNFLSRSFKKLNVFSKSIFISLREEQTDLYANHIPKTSFILDKDLPIEGPLKGILSSYLYLKENNLSNRFIYFLPIDIPFIKLRTIKRLLDVYRTQTTPIQGIFYKSNSGLEPLCGIYSSALLSVWTKTIFQDKNPEFSLQKRIRNMKPEPIILNLPSNEEHNFRNINSKKDL</sequence>
<keyword evidence="5" id="KW-0460">Magnesium</keyword>
<dbReference type="CDD" id="cd02503">
    <property type="entry name" value="MobA"/>
    <property type="match status" value="1"/>
</dbReference>
<comment type="caution">
    <text evidence="9">The sequence shown here is derived from an EMBL/GenBank/DDBJ whole genome shotgun (WGS) entry which is preliminary data.</text>
</comment>
<gene>
    <name evidence="9" type="ORF">EHR01_06860</name>
</gene>
<dbReference type="EMBL" id="RQHK01000003">
    <property type="protein sequence ID" value="TGM78179.1"/>
    <property type="molecule type" value="Genomic_DNA"/>
</dbReference>
<evidence type="ECO:0000256" key="3">
    <source>
        <dbReference type="ARBA" id="ARBA00022723"/>
    </source>
</evidence>
<dbReference type="PANTHER" id="PTHR19136:SF81">
    <property type="entry name" value="MOLYBDENUM COFACTOR GUANYLYLTRANSFERASE"/>
    <property type="match status" value="1"/>
</dbReference>
<dbReference type="PANTHER" id="PTHR19136">
    <property type="entry name" value="MOLYBDENUM COFACTOR GUANYLYLTRANSFERASE"/>
    <property type="match status" value="1"/>
</dbReference>
<dbReference type="Proteomes" id="UP000297940">
    <property type="component" value="Unassembled WGS sequence"/>
</dbReference>
<keyword evidence="6" id="KW-0342">GTP-binding</keyword>
<keyword evidence="4" id="KW-0547">Nucleotide-binding</keyword>
<organism evidence="9 10">
    <name type="scientific">Leptospira mtsangambouensis</name>
    <dbReference type="NCBI Taxonomy" id="2484912"/>
    <lineage>
        <taxon>Bacteria</taxon>
        <taxon>Pseudomonadati</taxon>
        <taxon>Spirochaetota</taxon>
        <taxon>Spirochaetia</taxon>
        <taxon>Leptospirales</taxon>
        <taxon>Leptospiraceae</taxon>
        <taxon>Leptospira</taxon>
    </lineage>
</organism>
<evidence type="ECO:0000256" key="5">
    <source>
        <dbReference type="ARBA" id="ARBA00022842"/>
    </source>
</evidence>
<evidence type="ECO:0000313" key="10">
    <source>
        <dbReference type="Proteomes" id="UP000297940"/>
    </source>
</evidence>
<evidence type="ECO:0000256" key="6">
    <source>
        <dbReference type="ARBA" id="ARBA00023134"/>
    </source>
</evidence>
<evidence type="ECO:0000256" key="1">
    <source>
        <dbReference type="ARBA" id="ARBA00022490"/>
    </source>
</evidence>
<dbReference type="InterPro" id="IPR025877">
    <property type="entry name" value="MobA-like_NTP_Trfase"/>
</dbReference>
<keyword evidence="1" id="KW-0963">Cytoplasm</keyword>
<reference evidence="10" key="1">
    <citation type="journal article" date="2019" name="PLoS Negl. Trop. Dis.">
        <title>Revisiting the worldwide diversity of Leptospira species in the environment.</title>
        <authorList>
            <person name="Vincent A.T."/>
            <person name="Schiettekatte O."/>
            <person name="Bourhy P."/>
            <person name="Veyrier F.J."/>
            <person name="Picardeau M."/>
        </authorList>
    </citation>
    <scope>NUCLEOTIDE SEQUENCE [LARGE SCALE GENOMIC DNA]</scope>
    <source>
        <strain evidence="10">201601298</strain>
    </source>
</reference>
<dbReference type="Pfam" id="PF12804">
    <property type="entry name" value="NTP_transf_3"/>
    <property type="match status" value="1"/>
</dbReference>
<dbReference type="InterPro" id="IPR029044">
    <property type="entry name" value="Nucleotide-diphossugar_trans"/>
</dbReference>
<feature type="domain" description="MobA-like NTP transferase" evidence="8">
    <location>
        <begin position="11"/>
        <end position="160"/>
    </location>
</feature>
<protein>
    <submittedName>
        <fullName evidence="9">Molybdenum cofactor guanylyltransferase</fullName>
    </submittedName>
</protein>
<name>A0ABY2P1C6_9LEPT</name>
<evidence type="ECO:0000313" key="9">
    <source>
        <dbReference type="EMBL" id="TGM78179.1"/>
    </source>
</evidence>
<dbReference type="SUPFAM" id="SSF53448">
    <property type="entry name" value="Nucleotide-diphospho-sugar transferases"/>
    <property type="match status" value="1"/>
</dbReference>
<keyword evidence="10" id="KW-1185">Reference proteome</keyword>
<proteinExistence type="predicted"/>
<evidence type="ECO:0000256" key="2">
    <source>
        <dbReference type="ARBA" id="ARBA00022679"/>
    </source>
</evidence>
<dbReference type="GO" id="GO:0016779">
    <property type="term" value="F:nucleotidyltransferase activity"/>
    <property type="evidence" value="ECO:0007669"/>
    <property type="project" value="UniProtKB-KW"/>
</dbReference>
<dbReference type="Gene3D" id="3.90.550.10">
    <property type="entry name" value="Spore Coat Polysaccharide Biosynthesis Protein SpsA, Chain A"/>
    <property type="match status" value="1"/>
</dbReference>
<keyword evidence="3" id="KW-0479">Metal-binding</keyword>
<keyword evidence="7" id="KW-0501">Molybdenum cofactor biosynthesis</keyword>
<keyword evidence="2" id="KW-0808">Transferase</keyword>
<accession>A0ABY2P1C6</accession>
<evidence type="ECO:0000256" key="7">
    <source>
        <dbReference type="ARBA" id="ARBA00023150"/>
    </source>
</evidence>